<dbReference type="HOGENOM" id="CLU_576763_0_0_1"/>
<dbReference type="Pfam" id="PF01363">
    <property type="entry name" value="FYVE"/>
    <property type="match status" value="1"/>
</dbReference>
<accession>A0A0D3KBW5</accession>
<proteinExistence type="predicted"/>
<evidence type="ECO:0000259" key="4">
    <source>
        <dbReference type="PROSITE" id="PS50106"/>
    </source>
</evidence>
<reference evidence="5" key="2">
    <citation type="submission" date="2024-10" db="UniProtKB">
        <authorList>
            <consortium name="EnsemblProtists"/>
        </authorList>
    </citation>
    <scope>IDENTIFICATION</scope>
</reference>
<dbReference type="PROSITE" id="PS50106">
    <property type="entry name" value="PDZ"/>
    <property type="match status" value="1"/>
</dbReference>
<keyword evidence="3" id="KW-0862">Zinc</keyword>
<dbReference type="AlphaFoldDB" id="A0A0D3KBW5"/>
<dbReference type="EnsemblProtists" id="EOD33250">
    <property type="protein sequence ID" value="EOD33250"/>
    <property type="gene ID" value="EMIHUDRAFT_462655"/>
</dbReference>
<dbReference type="SMART" id="SM00228">
    <property type="entry name" value="PDZ"/>
    <property type="match status" value="1"/>
</dbReference>
<dbReference type="SUPFAM" id="SSF57903">
    <property type="entry name" value="FYVE/PHD zinc finger"/>
    <property type="match status" value="1"/>
</dbReference>
<dbReference type="Gene3D" id="3.30.40.10">
    <property type="entry name" value="Zinc/RING finger domain, C3HC4 (zinc finger)"/>
    <property type="match status" value="1"/>
</dbReference>
<dbReference type="Proteomes" id="UP000013827">
    <property type="component" value="Unassembled WGS sequence"/>
</dbReference>
<dbReference type="CDD" id="cd00136">
    <property type="entry name" value="PDZ_canonical"/>
    <property type="match status" value="1"/>
</dbReference>
<evidence type="ECO:0000256" key="2">
    <source>
        <dbReference type="ARBA" id="ARBA00022771"/>
    </source>
</evidence>
<feature type="domain" description="PDZ" evidence="4">
    <location>
        <begin position="98"/>
        <end position="151"/>
    </location>
</feature>
<dbReference type="GeneID" id="17278521"/>
<keyword evidence="6" id="KW-1185">Reference proteome</keyword>
<dbReference type="GO" id="GO:0008270">
    <property type="term" value="F:zinc ion binding"/>
    <property type="evidence" value="ECO:0007669"/>
    <property type="project" value="UniProtKB-KW"/>
</dbReference>
<dbReference type="InterPro" id="IPR000306">
    <property type="entry name" value="Znf_FYVE"/>
</dbReference>
<evidence type="ECO:0000313" key="6">
    <source>
        <dbReference type="Proteomes" id="UP000013827"/>
    </source>
</evidence>
<sequence length="474" mass="50324">MLCKSGGKRGSYVRTYLPVPFDEAKAANYKIHCNFYAKSGADGDYTFKYNVDDSAPYHMESVLGLLDLNLPTDEGVSTCRAINRPAGSWRLSGAKKRALTVTLTRKGGTLGISVDPNNHQITNVVEGGAGDTAGLCVGDFIAEVNGKSTTGGSFGKLLPAAATAEIRLRLIRVQAAMIGKKVSALKAATKAVHSLTKKAKQAMQSPEAVAAEMQVDIDELGSGAPVSRHHCRWCGDVYCATHSSERRRVRNGEVEKVCDLCAILLGGVKEISNREAAGSPARVPDPLPDPLNEPIREVNCVCEMDLHRATQDGDPSRIDPFVMLSTECAPLLSPELGCRAAIALLSLLAASHLWKVLLWAVASASINAAAILALLTPTSREQLHEQAPCASSLSPLVDWARVVLAGGDACLAALCLGLAMRLLHAHPPSALDGLCALGDAGCLAYTATQNTRQLLLLARARAQRGNYVELTELE</sequence>
<dbReference type="InterPro" id="IPR036034">
    <property type="entry name" value="PDZ_sf"/>
</dbReference>
<evidence type="ECO:0000256" key="1">
    <source>
        <dbReference type="ARBA" id="ARBA00022723"/>
    </source>
</evidence>
<dbReference type="Pfam" id="PF00595">
    <property type="entry name" value="PDZ"/>
    <property type="match status" value="1"/>
</dbReference>
<organism evidence="5 6">
    <name type="scientific">Emiliania huxleyi (strain CCMP1516)</name>
    <dbReference type="NCBI Taxonomy" id="280463"/>
    <lineage>
        <taxon>Eukaryota</taxon>
        <taxon>Haptista</taxon>
        <taxon>Haptophyta</taxon>
        <taxon>Prymnesiophyceae</taxon>
        <taxon>Isochrysidales</taxon>
        <taxon>Noelaerhabdaceae</taxon>
        <taxon>Emiliania</taxon>
    </lineage>
</organism>
<dbReference type="KEGG" id="ehx:EMIHUDRAFT_462655"/>
<name>A0A0D3KBW5_EMIH1</name>
<dbReference type="InterPro" id="IPR011011">
    <property type="entry name" value="Znf_FYVE_PHD"/>
</dbReference>
<evidence type="ECO:0000256" key="3">
    <source>
        <dbReference type="ARBA" id="ARBA00022833"/>
    </source>
</evidence>
<keyword evidence="1" id="KW-0479">Metal-binding</keyword>
<dbReference type="Gene3D" id="2.30.42.10">
    <property type="match status" value="1"/>
</dbReference>
<dbReference type="SUPFAM" id="SSF50156">
    <property type="entry name" value="PDZ domain-like"/>
    <property type="match status" value="1"/>
</dbReference>
<keyword evidence="2" id="KW-0863">Zinc-finger</keyword>
<dbReference type="RefSeq" id="XP_005785679.1">
    <property type="nucleotide sequence ID" value="XM_005785622.1"/>
</dbReference>
<protein>
    <recommendedName>
        <fullName evidence="4">PDZ domain-containing protein</fullName>
    </recommendedName>
</protein>
<dbReference type="InterPro" id="IPR013083">
    <property type="entry name" value="Znf_RING/FYVE/PHD"/>
</dbReference>
<evidence type="ECO:0000313" key="5">
    <source>
        <dbReference type="EnsemblProtists" id="EOD33250"/>
    </source>
</evidence>
<dbReference type="PaxDb" id="2903-EOD33250"/>
<reference evidence="6" key="1">
    <citation type="journal article" date="2013" name="Nature">
        <title>Pan genome of the phytoplankton Emiliania underpins its global distribution.</title>
        <authorList>
            <person name="Read B.A."/>
            <person name="Kegel J."/>
            <person name="Klute M.J."/>
            <person name="Kuo A."/>
            <person name="Lefebvre S.C."/>
            <person name="Maumus F."/>
            <person name="Mayer C."/>
            <person name="Miller J."/>
            <person name="Monier A."/>
            <person name="Salamov A."/>
            <person name="Young J."/>
            <person name="Aguilar M."/>
            <person name="Claverie J.M."/>
            <person name="Frickenhaus S."/>
            <person name="Gonzalez K."/>
            <person name="Herman E.K."/>
            <person name="Lin Y.C."/>
            <person name="Napier J."/>
            <person name="Ogata H."/>
            <person name="Sarno A.F."/>
            <person name="Shmutz J."/>
            <person name="Schroeder D."/>
            <person name="de Vargas C."/>
            <person name="Verret F."/>
            <person name="von Dassow P."/>
            <person name="Valentin K."/>
            <person name="Van de Peer Y."/>
            <person name="Wheeler G."/>
            <person name="Dacks J.B."/>
            <person name="Delwiche C.F."/>
            <person name="Dyhrman S.T."/>
            <person name="Glockner G."/>
            <person name="John U."/>
            <person name="Richards T."/>
            <person name="Worden A.Z."/>
            <person name="Zhang X."/>
            <person name="Grigoriev I.V."/>
            <person name="Allen A.E."/>
            <person name="Bidle K."/>
            <person name="Borodovsky M."/>
            <person name="Bowler C."/>
            <person name="Brownlee C."/>
            <person name="Cock J.M."/>
            <person name="Elias M."/>
            <person name="Gladyshev V.N."/>
            <person name="Groth M."/>
            <person name="Guda C."/>
            <person name="Hadaegh A."/>
            <person name="Iglesias-Rodriguez M.D."/>
            <person name="Jenkins J."/>
            <person name="Jones B.M."/>
            <person name="Lawson T."/>
            <person name="Leese F."/>
            <person name="Lindquist E."/>
            <person name="Lobanov A."/>
            <person name="Lomsadze A."/>
            <person name="Malik S.B."/>
            <person name="Marsh M.E."/>
            <person name="Mackinder L."/>
            <person name="Mock T."/>
            <person name="Mueller-Roeber B."/>
            <person name="Pagarete A."/>
            <person name="Parker M."/>
            <person name="Probert I."/>
            <person name="Quesneville H."/>
            <person name="Raines C."/>
            <person name="Rensing S.A."/>
            <person name="Riano-Pachon D.M."/>
            <person name="Richier S."/>
            <person name="Rokitta S."/>
            <person name="Shiraiwa Y."/>
            <person name="Soanes D.M."/>
            <person name="van der Giezen M."/>
            <person name="Wahlund T.M."/>
            <person name="Williams B."/>
            <person name="Wilson W."/>
            <person name="Wolfe G."/>
            <person name="Wurch L.L."/>
        </authorList>
    </citation>
    <scope>NUCLEOTIDE SEQUENCE</scope>
</reference>
<dbReference type="InterPro" id="IPR001478">
    <property type="entry name" value="PDZ"/>
</dbReference>